<evidence type="ECO:0000313" key="2">
    <source>
        <dbReference type="Proteomes" id="UP000698752"/>
    </source>
</evidence>
<accession>A0ABS5EBU6</accession>
<protein>
    <submittedName>
        <fullName evidence="1">DUF3553 domain-containing protein</fullName>
    </submittedName>
</protein>
<evidence type="ECO:0000313" key="1">
    <source>
        <dbReference type="EMBL" id="MBR0648482.1"/>
    </source>
</evidence>
<gene>
    <name evidence="1" type="ORF">GXW78_02305</name>
</gene>
<sequence>MRVRLPAHPEWGIGQVQSVAGHRITVNFEHAGKVLINAAVVELVIEEDDRR</sequence>
<dbReference type="Pfam" id="PF12073">
    <property type="entry name" value="DUF3553"/>
    <property type="match status" value="1"/>
</dbReference>
<organism evidence="1 2">
    <name type="scientific">Neoroseomonas terrae</name>
    <dbReference type="NCBI Taxonomy" id="424799"/>
    <lineage>
        <taxon>Bacteria</taxon>
        <taxon>Pseudomonadati</taxon>
        <taxon>Pseudomonadota</taxon>
        <taxon>Alphaproteobacteria</taxon>
        <taxon>Acetobacterales</taxon>
        <taxon>Acetobacteraceae</taxon>
        <taxon>Neoroseomonas</taxon>
    </lineage>
</organism>
<keyword evidence="2" id="KW-1185">Reference proteome</keyword>
<comment type="caution">
    <text evidence="1">The sequence shown here is derived from an EMBL/GenBank/DDBJ whole genome shotgun (WGS) entry which is preliminary data.</text>
</comment>
<dbReference type="RefSeq" id="WP_211865696.1">
    <property type="nucleotide sequence ID" value="NZ_JAAEDI010000002.1"/>
</dbReference>
<proteinExistence type="predicted"/>
<dbReference type="Proteomes" id="UP000698752">
    <property type="component" value="Unassembled WGS sequence"/>
</dbReference>
<dbReference type="EMBL" id="JAAEDI010000002">
    <property type="protein sequence ID" value="MBR0648482.1"/>
    <property type="molecule type" value="Genomic_DNA"/>
</dbReference>
<reference evidence="2" key="1">
    <citation type="journal article" date="2021" name="Syst. Appl. Microbiol.">
        <title>Roseomonas hellenica sp. nov., isolated from roots of wild-growing Alkanna tinctoria.</title>
        <authorList>
            <person name="Rat A."/>
            <person name="Naranjo H.D."/>
            <person name="Lebbe L."/>
            <person name="Cnockaert M."/>
            <person name="Krigas N."/>
            <person name="Grigoriadou K."/>
            <person name="Maloupa E."/>
            <person name="Willems A."/>
        </authorList>
    </citation>
    <scope>NUCLEOTIDE SEQUENCE [LARGE SCALE GENOMIC DNA]</scope>
    <source>
        <strain evidence="2">LMG 31159</strain>
    </source>
</reference>
<dbReference type="InterPro" id="IPR021938">
    <property type="entry name" value="DUF3553"/>
</dbReference>
<name>A0ABS5EBU6_9PROT</name>